<feature type="binding site" evidence="10">
    <location>
        <begin position="393"/>
        <end position="395"/>
    </location>
    <ligand>
        <name>L-glutamate</name>
        <dbReference type="ChEBI" id="CHEBI:29985"/>
    </ligand>
</feature>
<comment type="catalytic activity">
    <reaction evidence="1 11">
        <text>an S-substituted glutathione + H2O = an S-substituted L-cysteinylglycine + L-glutamate</text>
        <dbReference type="Rhea" id="RHEA:59468"/>
        <dbReference type="ChEBI" id="CHEBI:15377"/>
        <dbReference type="ChEBI" id="CHEBI:29985"/>
        <dbReference type="ChEBI" id="CHEBI:90779"/>
        <dbReference type="ChEBI" id="CHEBI:143103"/>
        <dbReference type="EC" id="3.4.19.13"/>
    </reaction>
</comment>
<dbReference type="SUPFAM" id="SSF56235">
    <property type="entry name" value="N-terminal nucleophile aminohydrolases (Ntn hydrolases)"/>
    <property type="match status" value="1"/>
</dbReference>
<comment type="catalytic activity">
    <reaction evidence="8 11">
        <text>an N-terminal (5-L-glutamyl)-[peptide] + an alpha-amino acid = 5-L-glutamyl amino acid + an N-terminal L-alpha-aminoacyl-[peptide]</text>
        <dbReference type="Rhea" id="RHEA:23904"/>
        <dbReference type="Rhea" id="RHEA-COMP:9780"/>
        <dbReference type="Rhea" id="RHEA-COMP:9795"/>
        <dbReference type="ChEBI" id="CHEBI:77644"/>
        <dbReference type="ChEBI" id="CHEBI:78597"/>
        <dbReference type="ChEBI" id="CHEBI:78599"/>
        <dbReference type="ChEBI" id="CHEBI:78608"/>
        <dbReference type="EC" id="2.3.2.2"/>
    </reaction>
</comment>
<feature type="binding site" evidence="10">
    <location>
        <position position="468"/>
    </location>
    <ligand>
        <name>L-glutamate</name>
        <dbReference type="ChEBI" id="CHEBI:29985"/>
    </ligand>
</feature>
<evidence type="ECO:0000313" key="13">
    <source>
        <dbReference type="Proteomes" id="UP001221302"/>
    </source>
</evidence>
<keyword evidence="6 11" id="KW-0865">Zymogen</keyword>
<feature type="active site" description="Nucleophile" evidence="9">
    <location>
        <position position="375"/>
    </location>
</feature>
<evidence type="ECO:0000256" key="2">
    <source>
        <dbReference type="ARBA" id="ARBA00001089"/>
    </source>
</evidence>
<dbReference type="GO" id="GO:0006750">
    <property type="term" value="P:glutathione biosynthetic process"/>
    <property type="evidence" value="ECO:0007669"/>
    <property type="project" value="UniProtKB-KW"/>
</dbReference>
<keyword evidence="13" id="KW-1185">Reference proteome</keyword>
<comment type="catalytic activity">
    <reaction evidence="2 11">
        <text>glutathione + H2O = L-cysteinylglycine + L-glutamate</text>
        <dbReference type="Rhea" id="RHEA:28807"/>
        <dbReference type="ChEBI" id="CHEBI:15377"/>
        <dbReference type="ChEBI" id="CHEBI:29985"/>
        <dbReference type="ChEBI" id="CHEBI:57925"/>
        <dbReference type="ChEBI" id="CHEBI:61694"/>
        <dbReference type="EC" id="3.4.19.13"/>
    </reaction>
</comment>
<dbReference type="EC" id="3.4.19.13" evidence="11"/>
<evidence type="ECO:0000256" key="6">
    <source>
        <dbReference type="ARBA" id="ARBA00023145"/>
    </source>
</evidence>
<keyword evidence="11" id="KW-0317">Glutathione biosynthesis</keyword>
<comment type="PTM">
    <text evidence="11">Cleaved by autocatalysis into a large and a small subunit.</text>
</comment>
<dbReference type="PRINTS" id="PR01210">
    <property type="entry name" value="GGTRANSPTASE"/>
</dbReference>
<dbReference type="InterPro" id="IPR029055">
    <property type="entry name" value="Ntn_hydrolases_N"/>
</dbReference>
<dbReference type="InterPro" id="IPR051792">
    <property type="entry name" value="GGT_bact"/>
</dbReference>
<keyword evidence="7 11" id="KW-0012">Acyltransferase</keyword>
<dbReference type="InterPro" id="IPR043138">
    <property type="entry name" value="GGT_lsub"/>
</dbReference>
<evidence type="ECO:0000256" key="11">
    <source>
        <dbReference type="RuleBase" id="RU368036"/>
    </source>
</evidence>
<dbReference type="Pfam" id="PF01019">
    <property type="entry name" value="G_glu_transpept"/>
    <property type="match status" value="1"/>
</dbReference>
<dbReference type="InterPro" id="IPR000101">
    <property type="entry name" value="GGT_peptidase"/>
</dbReference>
<dbReference type="Proteomes" id="UP001221302">
    <property type="component" value="Unassembled WGS sequence"/>
</dbReference>
<gene>
    <name evidence="12" type="primary">ggt</name>
    <name evidence="12" type="ORF">P0M35_02810</name>
</gene>
<keyword evidence="5 11" id="KW-0378">Hydrolase</keyword>
<accession>A0AAE3P1H0</accession>
<comment type="pathway">
    <text evidence="11">Sulfur metabolism; glutathione metabolism.</text>
</comment>
<dbReference type="NCBIfam" id="TIGR00066">
    <property type="entry name" value="g_glut_trans"/>
    <property type="match status" value="1"/>
</dbReference>
<evidence type="ECO:0000313" key="12">
    <source>
        <dbReference type="EMBL" id="MDF1611065.1"/>
    </source>
</evidence>
<dbReference type="Gene3D" id="1.10.246.130">
    <property type="match status" value="1"/>
</dbReference>
<dbReference type="PANTHER" id="PTHR43199">
    <property type="entry name" value="GLUTATHIONE HYDROLASE"/>
    <property type="match status" value="1"/>
</dbReference>
<evidence type="ECO:0000256" key="9">
    <source>
        <dbReference type="PIRSR" id="PIRSR600101-1"/>
    </source>
</evidence>
<evidence type="ECO:0000256" key="3">
    <source>
        <dbReference type="ARBA" id="ARBA00009381"/>
    </source>
</evidence>
<name>A0AAE3P1H0_9BACT</name>
<dbReference type="GO" id="GO:0006751">
    <property type="term" value="P:glutathione catabolic process"/>
    <property type="evidence" value="ECO:0007669"/>
    <property type="project" value="UniProtKB-UniRule"/>
</dbReference>
<evidence type="ECO:0000256" key="4">
    <source>
        <dbReference type="ARBA" id="ARBA00022679"/>
    </source>
</evidence>
<comment type="subunit">
    <text evidence="11">This enzyme consists of two polypeptide chains, which are synthesized in precursor form from a single polypeptide.</text>
</comment>
<dbReference type="PANTHER" id="PTHR43199:SF1">
    <property type="entry name" value="GLUTATHIONE HYDROLASE PROENZYME"/>
    <property type="match status" value="1"/>
</dbReference>
<feature type="binding site" evidence="10">
    <location>
        <position position="97"/>
    </location>
    <ligand>
        <name>L-glutamate</name>
        <dbReference type="ChEBI" id="CHEBI:29985"/>
    </ligand>
</feature>
<proteinExistence type="inferred from homology"/>
<comment type="similarity">
    <text evidence="3 11">Belongs to the gamma-glutamyltransferase family.</text>
</comment>
<evidence type="ECO:0000256" key="1">
    <source>
        <dbReference type="ARBA" id="ARBA00001049"/>
    </source>
</evidence>
<feature type="binding site" evidence="10">
    <location>
        <position position="417"/>
    </location>
    <ligand>
        <name>L-glutamate</name>
        <dbReference type="ChEBI" id="CHEBI:29985"/>
    </ligand>
</feature>
<sequence length="569" mass="62700">MKKYFILVLIFISINNVVLLAQYPLTARAKNGMVVSANQLASEVGIQILKKGGNAIDAAVATGFALAVTYPFAGNIGGGGFMVIQFENGKNTAIDFREKAPLTAHRDMYLDEKGNYIPSLSQEGATSVAVPGSVAGLIYALEKYGTKSLSEVIQPAIELAKKGWKLDYRTAQSFNANKKEFEKYSSSKKIFVKDKPWKEGDLFVQKDLAKTLEVIKKNGKSGFYKGKVADLLINQINSLGGKISQKDLDLYNVVEKEPVKGTYKGYEILSMPPSSSGGIALIEILNILENFKIDKDEWGSSEYIHKLVEAMKYAYADRAEYLGDDKFYSVPQKILTSKEYAKIISEKIKQNFGKAVPSNEIDRSILKNFKESNETTHYSVIDKYGNAVSVTTTINSAYGSKIVVEDAGFLLNNEMDDFSAKPGEANQFGLVGNEANSIQPQKRPLSSMTPTIVLKNGKPYIVIGSPGGSRIITTVLQVILNCLEFYMNIADAINSPRIHHQWLPDKIYIEQFALSNDVMKRLMEMGYQFENANNKFTILGLAEGILVDQNKNIFNGAADKRGAGAAIGY</sequence>
<dbReference type="AlphaFoldDB" id="A0AAE3P1H0"/>
<dbReference type="GO" id="GO:0103068">
    <property type="term" value="F:leukotriene C4 gamma-glutamyl transferase activity"/>
    <property type="evidence" value="ECO:0007669"/>
    <property type="project" value="UniProtKB-EC"/>
</dbReference>
<comment type="caution">
    <text evidence="12">The sequence shown here is derived from an EMBL/GenBank/DDBJ whole genome shotgun (WGS) entry which is preliminary data.</text>
</comment>
<feature type="binding site" evidence="10">
    <location>
        <begin position="446"/>
        <end position="447"/>
    </location>
    <ligand>
        <name>L-glutamate</name>
        <dbReference type="ChEBI" id="CHEBI:29985"/>
    </ligand>
</feature>
<evidence type="ECO:0000256" key="8">
    <source>
        <dbReference type="ARBA" id="ARBA00047417"/>
    </source>
</evidence>
<dbReference type="GO" id="GO:0036374">
    <property type="term" value="F:glutathione hydrolase activity"/>
    <property type="evidence" value="ECO:0007669"/>
    <property type="project" value="UniProtKB-UniRule"/>
</dbReference>
<keyword evidence="4 11" id="KW-0808">Transferase</keyword>
<dbReference type="EMBL" id="JARGDL010000002">
    <property type="protein sequence ID" value="MDF1611065.1"/>
    <property type="molecule type" value="Genomic_DNA"/>
</dbReference>
<organism evidence="12 13">
    <name type="scientific">Stygiobacter electus</name>
    <dbReference type="NCBI Taxonomy" id="3032292"/>
    <lineage>
        <taxon>Bacteria</taxon>
        <taxon>Pseudomonadati</taxon>
        <taxon>Ignavibacteriota</taxon>
        <taxon>Ignavibacteria</taxon>
        <taxon>Ignavibacteriales</taxon>
        <taxon>Melioribacteraceae</taxon>
        <taxon>Stygiobacter</taxon>
    </lineage>
</organism>
<dbReference type="PROSITE" id="PS00462">
    <property type="entry name" value="G_GLU_TRANSPEPTIDASE"/>
    <property type="match status" value="1"/>
</dbReference>
<dbReference type="Gene3D" id="3.60.20.40">
    <property type="match status" value="1"/>
</dbReference>
<evidence type="ECO:0000256" key="10">
    <source>
        <dbReference type="PIRSR" id="PIRSR600101-2"/>
    </source>
</evidence>
<evidence type="ECO:0000256" key="7">
    <source>
        <dbReference type="ARBA" id="ARBA00023315"/>
    </source>
</evidence>
<dbReference type="InterPro" id="IPR043137">
    <property type="entry name" value="GGT_ssub_C"/>
</dbReference>
<reference evidence="12" key="1">
    <citation type="submission" date="2023-03" db="EMBL/GenBank/DDBJ databases">
        <title>Stygiobacter electus gen. nov., sp. nov., facultatively anaerobic thermotolerant bacterium of the class Ignavibacteria from a well of Yessentuki mineral water deposit.</title>
        <authorList>
            <person name="Podosokorskaya O.A."/>
            <person name="Elcheninov A.G."/>
            <person name="Petrova N.F."/>
            <person name="Zavarzina D.G."/>
            <person name="Kublanov I.V."/>
            <person name="Merkel A.Y."/>
        </authorList>
    </citation>
    <scope>NUCLEOTIDE SEQUENCE</scope>
    <source>
        <strain evidence="12">09-Me</strain>
    </source>
</reference>
<protein>
    <recommendedName>
        <fullName evidence="11">Glutathione hydrolase proenzyme</fullName>
        <ecNumber evidence="11">2.3.2.2</ecNumber>
        <ecNumber evidence="11">3.4.19.13</ecNumber>
    </recommendedName>
    <component>
        <recommendedName>
            <fullName evidence="11">Glutathione hydrolase large chain</fullName>
        </recommendedName>
    </component>
    <component>
        <recommendedName>
            <fullName evidence="11">Glutathione hydrolase small chain</fullName>
        </recommendedName>
    </component>
</protein>
<dbReference type="InterPro" id="IPR055262">
    <property type="entry name" value="GGT_CS"/>
</dbReference>
<dbReference type="EC" id="2.3.2.2" evidence="11"/>
<evidence type="ECO:0000256" key="5">
    <source>
        <dbReference type="ARBA" id="ARBA00022801"/>
    </source>
</evidence>